<dbReference type="EMBL" id="CP012159">
    <property type="protein sequence ID" value="AKT37571.1"/>
    <property type="molecule type" value="Genomic_DNA"/>
</dbReference>
<evidence type="ECO:0000256" key="11">
    <source>
        <dbReference type="PIRSR" id="PIRSR038927-1"/>
    </source>
</evidence>
<keyword evidence="5 10" id="KW-0349">Heme</keyword>
<comment type="function">
    <text evidence="10">Decomposes hydrogen peroxide into water and oxygen; serves to protect cells from the toxic effects of hydrogen peroxide.</text>
</comment>
<dbReference type="PROSITE" id="PS51402">
    <property type="entry name" value="CATALASE_3"/>
    <property type="match status" value="1"/>
</dbReference>
<dbReference type="PANTHER" id="PTHR42821">
    <property type="entry name" value="CATALASE"/>
    <property type="match status" value="1"/>
</dbReference>
<feature type="binding site" evidence="13">
    <location>
        <position position="166"/>
    </location>
    <ligand>
        <name>heme</name>
        <dbReference type="ChEBI" id="CHEBI:30413"/>
    </ligand>
</feature>
<dbReference type="CDD" id="cd03132">
    <property type="entry name" value="GATase1_catalase"/>
    <property type="match status" value="1"/>
</dbReference>
<dbReference type="InterPro" id="IPR041399">
    <property type="entry name" value="Catalase_large_C"/>
</dbReference>
<dbReference type="GO" id="GO:0046872">
    <property type="term" value="F:metal ion binding"/>
    <property type="evidence" value="ECO:0007669"/>
    <property type="project" value="UniProtKB-KW"/>
</dbReference>
<dbReference type="KEGG" id="ccro:CMC5_017120"/>
<evidence type="ECO:0000256" key="6">
    <source>
        <dbReference type="ARBA" id="ARBA00022723"/>
    </source>
</evidence>
<dbReference type="InterPro" id="IPR011614">
    <property type="entry name" value="Catalase_core"/>
</dbReference>
<evidence type="ECO:0000256" key="8">
    <source>
        <dbReference type="ARBA" id="ARBA00023004"/>
    </source>
</evidence>
<feature type="binding site" evidence="13">
    <location>
        <position position="77"/>
    </location>
    <ligand>
        <name>heme</name>
        <dbReference type="ChEBI" id="CHEBI:30413"/>
    </ligand>
</feature>
<dbReference type="PANTHER" id="PTHR42821:SF1">
    <property type="entry name" value="CATALASE-B"/>
    <property type="match status" value="1"/>
</dbReference>
<keyword evidence="9 10" id="KW-0376">Hydrogen peroxide</keyword>
<feature type="binding site" description="axial binding residue" evidence="12">
    <location>
        <position position="367"/>
    </location>
    <ligand>
        <name>heme</name>
        <dbReference type="ChEBI" id="CHEBI:30413"/>
    </ligand>
    <ligandPart>
        <name>Fe</name>
        <dbReference type="ChEBI" id="CHEBI:18248"/>
    </ligandPart>
</feature>
<evidence type="ECO:0000256" key="12">
    <source>
        <dbReference type="PIRSR" id="PIRSR038927-2"/>
    </source>
</evidence>
<comment type="cofactor">
    <cofactor evidence="1 10 12">
        <name>heme</name>
        <dbReference type="ChEBI" id="CHEBI:30413"/>
    </cofactor>
</comment>
<dbReference type="InterPro" id="IPR020835">
    <property type="entry name" value="Catalase_sf"/>
</dbReference>
<keyword evidence="4 10" id="KW-0575">Peroxidase</keyword>
<keyword evidence="7 10" id="KW-0560">Oxidoreductase</keyword>
<comment type="catalytic activity">
    <reaction evidence="10 14">
        <text>2 H2O2 = O2 + 2 H2O</text>
        <dbReference type="Rhea" id="RHEA:20309"/>
        <dbReference type="ChEBI" id="CHEBI:15377"/>
        <dbReference type="ChEBI" id="CHEBI:15379"/>
        <dbReference type="ChEBI" id="CHEBI:16240"/>
        <dbReference type="EC" id="1.11.1.6"/>
    </reaction>
</comment>
<dbReference type="GO" id="GO:0020037">
    <property type="term" value="F:heme binding"/>
    <property type="evidence" value="ECO:0007669"/>
    <property type="project" value="UniProtKB-UniRule"/>
</dbReference>
<dbReference type="InterPro" id="IPR024712">
    <property type="entry name" value="Catalase_clade2"/>
</dbReference>
<dbReference type="GO" id="GO:0005829">
    <property type="term" value="C:cytosol"/>
    <property type="evidence" value="ECO:0007669"/>
    <property type="project" value="TreeGrafter"/>
</dbReference>
<dbReference type="GO" id="GO:0004096">
    <property type="term" value="F:catalase activity"/>
    <property type="evidence" value="ECO:0007669"/>
    <property type="project" value="UniProtKB-UniRule"/>
</dbReference>
<keyword evidence="17" id="KW-1185">Reference proteome</keyword>
<feature type="binding site" evidence="13">
    <location>
        <position position="117"/>
    </location>
    <ligand>
        <name>heme</name>
        <dbReference type="ChEBI" id="CHEBI:30413"/>
    </ligand>
</feature>
<protein>
    <recommendedName>
        <fullName evidence="3 10">Catalase</fullName>
        <ecNumber evidence="3 10">1.11.1.6</ecNumber>
    </recommendedName>
</protein>
<proteinExistence type="inferred from homology"/>
<dbReference type="Gene3D" id="3.40.50.880">
    <property type="match status" value="1"/>
</dbReference>
<dbReference type="PROSITE" id="PS00438">
    <property type="entry name" value="CATALASE_2"/>
    <property type="match status" value="1"/>
</dbReference>
<evidence type="ECO:0000256" key="9">
    <source>
        <dbReference type="ARBA" id="ARBA00023324"/>
    </source>
</evidence>
<dbReference type="SMART" id="SM01060">
    <property type="entry name" value="Catalase"/>
    <property type="match status" value="1"/>
</dbReference>
<feature type="binding site" evidence="13">
    <location>
        <position position="374"/>
    </location>
    <ligand>
        <name>heme</name>
        <dbReference type="ChEBI" id="CHEBI:30413"/>
    </ligand>
</feature>
<feature type="active site" evidence="11">
    <location>
        <position position="153"/>
    </location>
</feature>
<dbReference type="Gene3D" id="1.20.1370.20">
    <property type="match status" value="1"/>
</dbReference>
<accession>A0A0K1E9M8</accession>
<comment type="similarity">
    <text evidence="2">Belongs to the catalase family. HPII subfamily.</text>
</comment>
<evidence type="ECO:0000256" key="1">
    <source>
        <dbReference type="ARBA" id="ARBA00001971"/>
    </source>
</evidence>
<evidence type="ECO:0000313" key="16">
    <source>
        <dbReference type="EMBL" id="AKT37571.1"/>
    </source>
</evidence>
<dbReference type="SUPFAM" id="SSF56634">
    <property type="entry name" value="Heme-dependent catalase-like"/>
    <property type="match status" value="1"/>
</dbReference>
<evidence type="ECO:0000256" key="5">
    <source>
        <dbReference type="ARBA" id="ARBA00022617"/>
    </source>
</evidence>
<dbReference type="InterPro" id="IPR010582">
    <property type="entry name" value="Catalase_immune_responsive"/>
</dbReference>
<dbReference type="InterPro" id="IPR043156">
    <property type="entry name" value="Catalase_clade2_helical"/>
</dbReference>
<dbReference type="STRING" id="52.CMC5_017120"/>
<dbReference type="PROSITE" id="PS00437">
    <property type="entry name" value="CATALASE_1"/>
    <property type="match status" value="1"/>
</dbReference>
<feature type="binding site" evidence="13">
    <location>
        <position position="363"/>
    </location>
    <ligand>
        <name>heme</name>
        <dbReference type="ChEBI" id="CHEBI:30413"/>
    </ligand>
</feature>
<evidence type="ECO:0000256" key="13">
    <source>
        <dbReference type="PIRSR" id="PIRSR038927-3"/>
    </source>
</evidence>
<dbReference type="InterPro" id="IPR024708">
    <property type="entry name" value="Catalase_AS"/>
</dbReference>
<reference evidence="16 17" key="1">
    <citation type="submission" date="2015-07" db="EMBL/GenBank/DDBJ databases">
        <title>Genome analysis of myxobacterium Chondromyces crocatus Cm c5 reveals a high potential for natural compound synthesis and the genetic basis for the loss of fruiting body formation.</title>
        <authorList>
            <person name="Zaburannyi N."/>
            <person name="Bunk B."/>
            <person name="Maier J."/>
            <person name="Overmann J."/>
            <person name="Mueller R."/>
        </authorList>
    </citation>
    <scope>NUCLEOTIDE SEQUENCE [LARGE SCALE GENOMIC DNA]</scope>
    <source>
        <strain evidence="16 17">Cm c5</strain>
    </source>
</reference>
<keyword evidence="8 10" id="KW-0408">Iron</keyword>
<dbReference type="PIRSF" id="PIRSF038927">
    <property type="entry name" value="Catalase_clade2"/>
    <property type="match status" value="1"/>
</dbReference>
<feature type="active site" evidence="11">
    <location>
        <position position="80"/>
    </location>
</feature>
<dbReference type="CDD" id="cd08155">
    <property type="entry name" value="catalase_clade_2"/>
    <property type="match status" value="1"/>
</dbReference>
<keyword evidence="6 10" id="KW-0479">Metal-binding</keyword>
<dbReference type="Pfam" id="PF06628">
    <property type="entry name" value="Catalase-rel"/>
    <property type="match status" value="1"/>
</dbReference>
<dbReference type="OrthoDB" id="3169619at2"/>
<evidence type="ECO:0000256" key="7">
    <source>
        <dbReference type="ARBA" id="ARBA00023002"/>
    </source>
</evidence>
<dbReference type="Proteomes" id="UP000067626">
    <property type="component" value="Chromosome"/>
</dbReference>
<dbReference type="InterPro" id="IPR002226">
    <property type="entry name" value="Catalase_haem_BS"/>
</dbReference>
<evidence type="ECO:0000256" key="14">
    <source>
        <dbReference type="RuleBase" id="RU000498"/>
    </source>
</evidence>
<sequence>MSQGNSTSGGAPSDKKDAQLEAYRENAGEGFLTTDQGIRVNDTDNSLKVGERGPTLLEDFHFREKIMRFDHERIPERVVHARGSGAHGHFQVYESLADLTRAKFLQDPARKTPVFVRFSTVAGSRGSADTVRDVRGFAVKFYTDEGNFDLVGNNIPVFFIQDGIKFPDVIHAAKPEPHNEMPQAATAHDSFWDFASLQTETTHMLMWALSDRAIPRSLRMMEGFGVHTFRLVNAHGRSRFVKFHWKPLLGVHSLVWDEAQKISGKDPDFHRRDLWEAIEKGSYPEYELGLQIVEEDDAEKLGIDLLDATKLIPEEVVPVRRVGKLTLTRNPDNFFAETEQVAFCVSNVVPGIDVTDDPLMQARLFSYLDTQITRLGGPNFAQIPINQPVAPVDNHQQDGFHQHRIPRRRANYTVNSLGGGCPHLANLANGGYVHYPERVEGEKIRKRAESFGDHFSQARLFWVSMSAPEKEHIVKAARFELGKVESLEVRQRMVANFVEVDMGLAKMVAEGIGVDVQAAVKFVGKRNTKPAVAGAPSPALSMENTVKGSVATRKVAALVADGVSAAELKDVKTALEAAGAQLEVVGPRLGAVKTAEGGSEAVTMALPTVASVLFDAVLIPGGKASVEALLQDGAALHFVNEAFKHYKTVGATGEGVDLVRGAAFAGVALADAGGKQGQVTSQGVVTSQGAPDLGAFAKAFLQALGQHRHWDRPGAERVPA</sequence>
<evidence type="ECO:0000256" key="3">
    <source>
        <dbReference type="ARBA" id="ARBA00012314"/>
    </source>
</evidence>
<evidence type="ECO:0000259" key="15">
    <source>
        <dbReference type="SMART" id="SM01060"/>
    </source>
</evidence>
<evidence type="ECO:0000256" key="10">
    <source>
        <dbReference type="PIRNR" id="PIRNR038927"/>
    </source>
</evidence>
<organism evidence="16 17">
    <name type="scientific">Chondromyces crocatus</name>
    <dbReference type="NCBI Taxonomy" id="52"/>
    <lineage>
        <taxon>Bacteria</taxon>
        <taxon>Pseudomonadati</taxon>
        <taxon>Myxococcota</taxon>
        <taxon>Polyangia</taxon>
        <taxon>Polyangiales</taxon>
        <taxon>Polyangiaceae</taxon>
        <taxon>Chondromyces</taxon>
    </lineage>
</organism>
<dbReference type="Pfam" id="PF18011">
    <property type="entry name" value="Catalase_C"/>
    <property type="match status" value="1"/>
</dbReference>
<dbReference type="FunFam" id="2.40.180.10:FF:000003">
    <property type="entry name" value="Catalase"/>
    <property type="match status" value="1"/>
</dbReference>
<dbReference type="PRINTS" id="PR00067">
    <property type="entry name" value="CATALASE"/>
</dbReference>
<dbReference type="RefSeq" id="WP_050429919.1">
    <property type="nucleotide sequence ID" value="NZ_CP012159.1"/>
</dbReference>
<evidence type="ECO:0000313" key="17">
    <source>
        <dbReference type="Proteomes" id="UP000067626"/>
    </source>
</evidence>
<dbReference type="SUPFAM" id="SSF52317">
    <property type="entry name" value="Class I glutamine amidotransferase-like"/>
    <property type="match status" value="1"/>
</dbReference>
<dbReference type="GO" id="GO:0042744">
    <property type="term" value="P:hydrogen peroxide catabolic process"/>
    <property type="evidence" value="ECO:0007669"/>
    <property type="project" value="UniProtKB-UniRule"/>
</dbReference>
<dbReference type="Gene3D" id="2.40.180.10">
    <property type="entry name" value="Catalase core domain"/>
    <property type="match status" value="1"/>
</dbReference>
<feature type="domain" description="Catalase core" evidence="15">
    <location>
        <begin position="33"/>
        <end position="421"/>
    </location>
</feature>
<dbReference type="InterPro" id="IPR029062">
    <property type="entry name" value="Class_I_gatase-like"/>
</dbReference>
<gene>
    <name evidence="16" type="primary">katE</name>
    <name evidence="16" type="ORF">CMC5_017120</name>
</gene>
<dbReference type="GO" id="GO:0006979">
    <property type="term" value="P:response to oxidative stress"/>
    <property type="evidence" value="ECO:0007669"/>
    <property type="project" value="InterPro"/>
</dbReference>
<dbReference type="Pfam" id="PF00199">
    <property type="entry name" value="Catalase"/>
    <property type="match status" value="1"/>
</dbReference>
<dbReference type="PATRIC" id="fig|52.7.peg.1838"/>
<evidence type="ECO:0000256" key="2">
    <source>
        <dbReference type="ARBA" id="ARBA00010660"/>
    </source>
</evidence>
<dbReference type="InterPro" id="IPR018028">
    <property type="entry name" value="Catalase"/>
</dbReference>
<dbReference type="AlphaFoldDB" id="A0A0K1E9M8"/>
<name>A0A0K1E9M8_CHOCO</name>
<dbReference type="EC" id="1.11.1.6" evidence="3 10"/>
<evidence type="ECO:0000256" key="4">
    <source>
        <dbReference type="ARBA" id="ARBA00022559"/>
    </source>
</evidence>